<evidence type="ECO:0000313" key="1">
    <source>
        <dbReference type="EMBL" id="BBI52966.1"/>
    </source>
</evidence>
<dbReference type="Proteomes" id="UP000289555">
    <property type="component" value="Chromosome"/>
</dbReference>
<reference evidence="2" key="1">
    <citation type="journal article" date="2019" name="Microbiol. Resour. Announc.">
        <title>Complete Genome Sequence of Halomonas olivaria, a Moderately Halophilic Bacterium Isolated from Olive Processing Effluents, Obtained by Nanopore Sequencing.</title>
        <authorList>
            <person name="Nagata S."/>
            <person name="Ii K.M."/>
            <person name="Tsukimi T."/>
            <person name="Miura M.C."/>
            <person name="Galipon J."/>
            <person name="Arakawa K."/>
        </authorList>
    </citation>
    <scope>NUCLEOTIDE SEQUENCE [LARGE SCALE GENOMIC DNA]</scope>
    <source>
        <strain evidence="2">TYRC17</strain>
    </source>
</reference>
<gene>
    <name evidence="1" type="ORF">HORIV_53870</name>
</gene>
<dbReference type="EMBL" id="AP019416">
    <property type="protein sequence ID" value="BBI52966.1"/>
    <property type="molecule type" value="Genomic_DNA"/>
</dbReference>
<protein>
    <submittedName>
        <fullName evidence="1">Uncharacterized protein</fullName>
    </submittedName>
</protein>
<sequence length="96" mass="11146">MLYPHTLRNLAESCTFGMGTMFTATLGLAEMSPQIATLVLIVPDQRIDPLMTHLYPRQRRHKTANLLWTPFFPKPVSYSIDQARSRFVHFQAERRL</sequence>
<proteinExistence type="predicted"/>
<name>A0ABM7GQK5_9GAMM</name>
<accession>A0ABM7GQK5</accession>
<organism evidence="1 2">
    <name type="scientific">Vreelandella olivaria</name>
    <dbReference type="NCBI Taxonomy" id="390919"/>
    <lineage>
        <taxon>Bacteria</taxon>
        <taxon>Pseudomonadati</taxon>
        <taxon>Pseudomonadota</taxon>
        <taxon>Gammaproteobacteria</taxon>
        <taxon>Oceanospirillales</taxon>
        <taxon>Halomonadaceae</taxon>
        <taxon>Vreelandella</taxon>
    </lineage>
</organism>
<evidence type="ECO:0000313" key="2">
    <source>
        <dbReference type="Proteomes" id="UP000289555"/>
    </source>
</evidence>
<keyword evidence="2" id="KW-1185">Reference proteome</keyword>